<dbReference type="EMBL" id="QUMO01000002">
    <property type="protein sequence ID" value="REF87404.1"/>
    <property type="molecule type" value="Genomic_DNA"/>
</dbReference>
<evidence type="ECO:0000256" key="5">
    <source>
        <dbReference type="ARBA" id="ARBA00022801"/>
    </source>
</evidence>
<keyword evidence="2 7" id="KW-0819">tRNA processing</keyword>
<dbReference type="EC" id="3.1.26.5" evidence="7 8"/>
<dbReference type="Gene3D" id="3.30.230.10">
    <property type="match status" value="1"/>
</dbReference>
<comment type="caution">
    <text evidence="10">The sequence shown here is derived from an EMBL/GenBank/DDBJ whole genome shotgun (WGS) entry which is preliminary data.</text>
</comment>
<comment type="function">
    <text evidence="1 7">RNaseP catalyzes the removal of the 5'-leader sequence from pre-tRNA to produce the mature 5'-terminus. It can also cleave other RNA substrates such as 4.5S RNA. The protein component plays an auxiliary but essential role in vivo by binding to the 5'-leader sequence and broadening the substrate specificity of the ribozyme.</text>
</comment>
<keyword evidence="5 7" id="KW-0378">Hydrolase</keyword>
<evidence type="ECO:0000256" key="9">
    <source>
        <dbReference type="SAM" id="MobiDB-lite"/>
    </source>
</evidence>
<gene>
    <name evidence="7" type="primary">rnpA</name>
    <name evidence="10" type="ORF">DES32_1025</name>
</gene>
<dbReference type="InterPro" id="IPR000100">
    <property type="entry name" value="RNase_P"/>
</dbReference>
<dbReference type="InterPro" id="IPR020539">
    <property type="entry name" value="RNase_P_CS"/>
</dbReference>
<evidence type="ECO:0000256" key="4">
    <source>
        <dbReference type="ARBA" id="ARBA00022759"/>
    </source>
</evidence>
<dbReference type="InterPro" id="IPR020568">
    <property type="entry name" value="Ribosomal_Su5_D2-typ_SF"/>
</dbReference>
<dbReference type="GO" id="GO:0001682">
    <property type="term" value="P:tRNA 5'-leader removal"/>
    <property type="evidence" value="ECO:0007669"/>
    <property type="project" value="UniProtKB-UniRule"/>
</dbReference>
<dbReference type="GO" id="GO:0042781">
    <property type="term" value="F:3'-tRNA processing endoribonuclease activity"/>
    <property type="evidence" value="ECO:0007669"/>
    <property type="project" value="TreeGrafter"/>
</dbReference>
<evidence type="ECO:0000256" key="8">
    <source>
        <dbReference type="NCBIfam" id="TIGR00188"/>
    </source>
</evidence>
<keyword evidence="6 7" id="KW-0694">RNA-binding</keyword>
<dbReference type="NCBIfam" id="TIGR00188">
    <property type="entry name" value="rnpA"/>
    <property type="match status" value="1"/>
</dbReference>
<comment type="similarity">
    <text evidence="7">Belongs to the RnpA family.</text>
</comment>
<evidence type="ECO:0000313" key="11">
    <source>
        <dbReference type="Proteomes" id="UP000256900"/>
    </source>
</evidence>
<reference evidence="10 11" key="1">
    <citation type="submission" date="2018-08" db="EMBL/GenBank/DDBJ databases">
        <title>Genomic Encyclopedia of Type Strains, Phase IV (KMG-IV): sequencing the most valuable type-strain genomes for metagenomic binning, comparative biology and taxonomic classification.</title>
        <authorList>
            <person name="Goeker M."/>
        </authorList>
    </citation>
    <scope>NUCLEOTIDE SEQUENCE [LARGE SCALE GENOMIC DNA]</scope>
    <source>
        <strain evidence="10 11">BW863</strain>
    </source>
</reference>
<dbReference type="Proteomes" id="UP000256900">
    <property type="component" value="Unassembled WGS sequence"/>
</dbReference>
<evidence type="ECO:0000256" key="3">
    <source>
        <dbReference type="ARBA" id="ARBA00022722"/>
    </source>
</evidence>
<dbReference type="Pfam" id="PF00825">
    <property type="entry name" value="Ribonuclease_P"/>
    <property type="match status" value="1"/>
</dbReference>
<proteinExistence type="inferred from homology"/>
<comment type="catalytic activity">
    <reaction evidence="7">
        <text>Endonucleolytic cleavage of RNA, removing 5'-extranucleotides from tRNA precursor.</text>
        <dbReference type="EC" id="3.1.26.5"/>
    </reaction>
</comment>
<dbReference type="AlphaFoldDB" id="A0A3D9YXB7"/>
<dbReference type="SUPFAM" id="SSF54211">
    <property type="entry name" value="Ribosomal protein S5 domain 2-like"/>
    <property type="match status" value="1"/>
</dbReference>
<organism evidence="10 11">
    <name type="scientific">Methylovirgula ligni</name>
    <dbReference type="NCBI Taxonomy" id="569860"/>
    <lineage>
        <taxon>Bacteria</taxon>
        <taxon>Pseudomonadati</taxon>
        <taxon>Pseudomonadota</taxon>
        <taxon>Alphaproteobacteria</taxon>
        <taxon>Hyphomicrobiales</taxon>
        <taxon>Beijerinckiaceae</taxon>
        <taxon>Methylovirgula</taxon>
    </lineage>
</organism>
<keyword evidence="11" id="KW-1185">Reference proteome</keyword>
<keyword evidence="4 7" id="KW-0255">Endonuclease</keyword>
<dbReference type="PANTHER" id="PTHR33992">
    <property type="entry name" value="RIBONUCLEASE P PROTEIN COMPONENT"/>
    <property type="match status" value="1"/>
</dbReference>
<dbReference type="InterPro" id="IPR014721">
    <property type="entry name" value="Ribsml_uS5_D2-typ_fold_subgr"/>
</dbReference>
<name>A0A3D9YXB7_9HYPH</name>
<dbReference type="HAMAP" id="MF_00227">
    <property type="entry name" value="RNase_P"/>
    <property type="match status" value="1"/>
</dbReference>
<evidence type="ECO:0000256" key="6">
    <source>
        <dbReference type="ARBA" id="ARBA00022884"/>
    </source>
</evidence>
<dbReference type="PROSITE" id="PS00648">
    <property type="entry name" value="RIBONUCLEASE_P"/>
    <property type="match status" value="1"/>
</dbReference>
<keyword evidence="3 7" id="KW-0540">Nuclease</keyword>
<evidence type="ECO:0000256" key="2">
    <source>
        <dbReference type="ARBA" id="ARBA00022694"/>
    </source>
</evidence>
<dbReference type="PANTHER" id="PTHR33992:SF1">
    <property type="entry name" value="RIBONUCLEASE P PROTEIN COMPONENT"/>
    <property type="match status" value="1"/>
</dbReference>
<dbReference type="OrthoDB" id="9810867at2"/>
<evidence type="ECO:0000313" key="10">
    <source>
        <dbReference type="EMBL" id="REF87404.1"/>
    </source>
</evidence>
<comment type="subunit">
    <text evidence="7">Consists of a catalytic RNA component (M1 or rnpB) and a protein subunit.</text>
</comment>
<accession>A0A3D9YXB7</accession>
<feature type="region of interest" description="Disordered" evidence="9">
    <location>
        <begin position="120"/>
        <end position="149"/>
    </location>
</feature>
<evidence type="ECO:0000256" key="1">
    <source>
        <dbReference type="ARBA" id="ARBA00002663"/>
    </source>
</evidence>
<protein>
    <recommendedName>
        <fullName evidence="7 8">Ribonuclease P protein component</fullName>
        <shortName evidence="7">RNase P protein</shortName>
        <shortName evidence="7">RNaseP protein</shortName>
        <ecNumber evidence="7 8">3.1.26.5</ecNumber>
    </recommendedName>
    <alternativeName>
        <fullName evidence="7">Protein C5</fullName>
    </alternativeName>
</protein>
<dbReference type="RefSeq" id="WP_115835611.1">
    <property type="nucleotide sequence ID" value="NZ_CP025086.1"/>
</dbReference>
<dbReference type="GO" id="GO:0030677">
    <property type="term" value="C:ribonuclease P complex"/>
    <property type="evidence" value="ECO:0007669"/>
    <property type="project" value="TreeGrafter"/>
</dbReference>
<dbReference type="GO" id="GO:0004526">
    <property type="term" value="F:ribonuclease P activity"/>
    <property type="evidence" value="ECO:0007669"/>
    <property type="project" value="UniProtKB-UniRule"/>
</dbReference>
<dbReference type="GO" id="GO:0000049">
    <property type="term" value="F:tRNA binding"/>
    <property type="evidence" value="ECO:0007669"/>
    <property type="project" value="UniProtKB-UniRule"/>
</dbReference>
<sequence length="149" mass="16495">MRKPETAGREKPPARLKTRAEFLRAAKGRRLRTPCFSLQMHANPEAAALRPPRFGFTVTKKLGGAVLRNRIRRRLKEALRRAPALSARPGHDYVILAQPAALTEDFAKLQQQLSKAIADIHEARPARAPRSPNKSPGKVTPTAPTPTKD</sequence>
<evidence type="ECO:0000256" key="7">
    <source>
        <dbReference type="HAMAP-Rule" id="MF_00227"/>
    </source>
</evidence>